<dbReference type="AlphaFoldDB" id="A0A1F7FI34"/>
<evidence type="ECO:0000313" key="3">
    <source>
        <dbReference type="Proteomes" id="UP000179243"/>
    </source>
</evidence>
<dbReference type="Proteomes" id="UP000179243">
    <property type="component" value="Unassembled WGS sequence"/>
</dbReference>
<sequence>MFWDVRKIREPLRGRRERRGPPFRRGKHHVRSVRHRRTPLAVGIWDPRAGRAWPASFRGEVNNKARRTRGESASGGWGEREPLFSEARHAVAPFESWLPLCGIDMAPLPNQGVQRKGNAKGKSKNIRSDGSRRLATPYDSERM</sequence>
<feature type="region of interest" description="Disordered" evidence="1">
    <location>
        <begin position="106"/>
        <end position="143"/>
    </location>
</feature>
<dbReference type="EMBL" id="MFYX01000033">
    <property type="protein sequence ID" value="OGK06283.1"/>
    <property type="molecule type" value="Genomic_DNA"/>
</dbReference>
<protein>
    <submittedName>
        <fullName evidence="2">Uncharacterized protein</fullName>
    </submittedName>
</protein>
<evidence type="ECO:0000256" key="1">
    <source>
        <dbReference type="SAM" id="MobiDB-lite"/>
    </source>
</evidence>
<accession>A0A1F7FI34</accession>
<organism evidence="2 3">
    <name type="scientific">Candidatus Raymondbacteria bacterium RIFOXYD12_FULL_49_13</name>
    <dbReference type="NCBI Taxonomy" id="1817890"/>
    <lineage>
        <taxon>Bacteria</taxon>
        <taxon>Raymondiibacteriota</taxon>
    </lineage>
</organism>
<reference evidence="2 3" key="1">
    <citation type="journal article" date="2016" name="Nat. Commun.">
        <title>Thousands of microbial genomes shed light on interconnected biogeochemical processes in an aquifer system.</title>
        <authorList>
            <person name="Anantharaman K."/>
            <person name="Brown C.T."/>
            <person name="Hug L.A."/>
            <person name="Sharon I."/>
            <person name="Castelle C.J."/>
            <person name="Probst A.J."/>
            <person name="Thomas B.C."/>
            <person name="Singh A."/>
            <person name="Wilkins M.J."/>
            <person name="Karaoz U."/>
            <person name="Brodie E.L."/>
            <person name="Williams K.H."/>
            <person name="Hubbard S.S."/>
            <person name="Banfield J.F."/>
        </authorList>
    </citation>
    <scope>NUCLEOTIDE SEQUENCE [LARGE SCALE GENOMIC DNA]</scope>
</reference>
<name>A0A1F7FI34_UNCRA</name>
<evidence type="ECO:0000313" key="2">
    <source>
        <dbReference type="EMBL" id="OGK06283.1"/>
    </source>
</evidence>
<gene>
    <name evidence="2" type="ORF">A2519_08390</name>
</gene>
<proteinExistence type="predicted"/>
<comment type="caution">
    <text evidence="2">The sequence shown here is derived from an EMBL/GenBank/DDBJ whole genome shotgun (WGS) entry which is preliminary data.</text>
</comment>